<dbReference type="Gene3D" id="3.40.50.880">
    <property type="match status" value="1"/>
</dbReference>
<protein>
    <submittedName>
        <fullName evidence="4">Para-aminobenzoate synthetase</fullName>
    </submittedName>
</protein>
<dbReference type="GO" id="GO:0000162">
    <property type="term" value="P:L-tryptophan biosynthetic process"/>
    <property type="evidence" value="ECO:0007669"/>
    <property type="project" value="TreeGrafter"/>
</dbReference>
<gene>
    <name evidence="4" type="ORF">FB556_1906</name>
</gene>
<sequence length="657" mass="70555">MILVVDTGGFTTNILAHQLGAVHIVPAAELVALNLTDYTHVVISHGTETPDLSAILEHPALPVLAIGSGYQHLAAAYGHDTVAPPQPVYGDAVTHRHHAAGILTNVESPVELISYHAWRVTGMAPTIFDVQAVDDADAALVYRVKETNHWGMHCDPAALQSTTGPQILENFLALAPVTSTLVPSQAASAPAARRLPVFTRTVLGQLDTAATFRTLQHGTPAAFWLDSAAAHLGQGETTIMGTNVGELAQTIRWDVATNLLDIDHAGEHTTTTQSVFDYLQHHAWQPEQPLDLEGFTGGWVGYLGYEAQQSSLAGHTNTQQATTPDAYWIRPQAFIRYDHPTQVTTLVAYADVDLLETLHATLVFGSGEQPSPQRPGKVAGHWRLTAEEYQHRATSIQSMLHRGEAAGICLTDTYCLDDYDGDTLDLYNRLRTKNSAPYAGYLRFNTFGDELEVLCASPEKFLKVDGNGLVESKPIKGTVARSNDSDLDAQLAQQMANDPKIQSENLMITDLLRDDLAKITEPGSVRVPNLMAVESFATVHQLVTTVTGHLQPNTPVAEVVKAVFPGGSMTGAPKLFSVQALETLEAGPRGIYSGAMGWLGDDNTAELNVVIRSMVIDSGHLSIGAGGAVVVGSDPVAEELEKHLKAQALLDSIAEQS</sequence>
<dbReference type="InterPro" id="IPR015890">
    <property type="entry name" value="Chorismate_C"/>
</dbReference>
<dbReference type="InterPro" id="IPR029062">
    <property type="entry name" value="Class_I_gatase-like"/>
</dbReference>
<dbReference type="PANTHER" id="PTHR11236:SF18">
    <property type="entry name" value="AMINODEOXYCHORISMATE SYNTHASE"/>
    <property type="match status" value="1"/>
</dbReference>
<dbReference type="Gene3D" id="3.60.120.10">
    <property type="entry name" value="Anthranilate synthase"/>
    <property type="match status" value="1"/>
</dbReference>
<dbReference type="PRINTS" id="PR00095">
    <property type="entry name" value="ANTSNTHASEI"/>
</dbReference>
<dbReference type="EMBL" id="VFOU01000003">
    <property type="protein sequence ID" value="TQL71426.1"/>
    <property type="molecule type" value="Genomic_DNA"/>
</dbReference>
<feature type="domain" description="Glutamine amidotransferase" evidence="1">
    <location>
        <begin position="4"/>
        <end position="172"/>
    </location>
</feature>
<dbReference type="Pfam" id="PF04715">
    <property type="entry name" value="Anth_synt_I_N"/>
    <property type="match status" value="1"/>
</dbReference>
<dbReference type="GO" id="GO:0046820">
    <property type="term" value="F:4-amino-4-deoxychorismate synthase activity"/>
    <property type="evidence" value="ECO:0007669"/>
    <property type="project" value="TreeGrafter"/>
</dbReference>
<evidence type="ECO:0000313" key="5">
    <source>
        <dbReference type="Proteomes" id="UP000319746"/>
    </source>
</evidence>
<dbReference type="Pfam" id="PF00117">
    <property type="entry name" value="GATase"/>
    <property type="match status" value="1"/>
</dbReference>
<keyword evidence="5" id="KW-1185">Reference proteome</keyword>
<accession>A0A543AFX3</accession>
<dbReference type="PANTHER" id="PTHR11236">
    <property type="entry name" value="AMINOBENZOATE/ANTHRANILATE SYNTHASE"/>
    <property type="match status" value="1"/>
</dbReference>
<dbReference type="Pfam" id="PF00425">
    <property type="entry name" value="Chorismate_bind"/>
    <property type="match status" value="1"/>
</dbReference>
<feature type="domain" description="Anthranilate synthase component I N-terminal" evidence="3">
    <location>
        <begin position="207"/>
        <end position="345"/>
    </location>
</feature>
<dbReference type="GO" id="GO:0005737">
    <property type="term" value="C:cytoplasm"/>
    <property type="evidence" value="ECO:0007669"/>
    <property type="project" value="TreeGrafter"/>
</dbReference>
<dbReference type="AlphaFoldDB" id="A0A543AFX3"/>
<dbReference type="InterPro" id="IPR019999">
    <property type="entry name" value="Anth_synth_I-like"/>
</dbReference>
<dbReference type="PROSITE" id="PS51273">
    <property type="entry name" value="GATASE_TYPE_1"/>
    <property type="match status" value="1"/>
</dbReference>
<dbReference type="SUPFAM" id="SSF56322">
    <property type="entry name" value="ADC synthase"/>
    <property type="match status" value="1"/>
</dbReference>
<proteinExistence type="predicted"/>
<dbReference type="RefSeq" id="WP_141867045.1">
    <property type="nucleotide sequence ID" value="NZ_BAABAN010000007.1"/>
</dbReference>
<name>A0A543AFX3_9MICC</name>
<dbReference type="GO" id="GO:0008153">
    <property type="term" value="P:4-aminobenzoate biosynthetic process"/>
    <property type="evidence" value="ECO:0007669"/>
    <property type="project" value="TreeGrafter"/>
</dbReference>
<evidence type="ECO:0000259" key="1">
    <source>
        <dbReference type="Pfam" id="PF00117"/>
    </source>
</evidence>
<evidence type="ECO:0000313" key="4">
    <source>
        <dbReference type="EMBL" id="TQL71426.1"/>
    </source>
</evidence>
<feature type="domain" description="Chorismate-utilising enzyme C-terminal" evidence="2">
    <location>
        <begin position="386"/>
        <end position="645"/>
    </location>
</feature>
<dbReference type="InterPro" id="IPR005801">
    <property type="entry name" value="ADC_synthase"/>
</dbReference>
<dbReference type="InterPro" id="IPR006805">
    <property type="entry name" value="Anth_synth_I_N"/>
</dbReference>
<comment type="caution">
    <text evidence="4">The sequence shown here is derived from an EMBL/GenBank/DDBJ whole genome shotgun (WGS) entry which is preliminary data.</text>
</comment>
<reference evidence="4 5" key="1">
    <citation type="submission" date="2019-06" db="EMBL/GenBank/DDBJ databases">
        <title>Sequencing the genomes of 1000 actinobacteria strains.</title>
        <authorList>
            <person name="Klenk H.-P."/>
        </authorList>
    </citation>
    <scope>NUCLEOTIDE SEQUENCE [LARGE SCALE GENOMIC DNA]</scope>
    <source>
        <strain evidence="4 5">DSM 24083</strain>
    </source>
</reference>
<organism evidence="4 5">
    <name type="scientific">Enteractinococcus coprophilus</name>
    <dbReference type="NCBI Taxonomy" id="1027633"/>
    <lineage>
        <taxon>Bacteria</taxon>
        <taxon>Bacillati</taxon>
        <taxon>Actinomycetota</taxon>
        <taxon>Actinomycetes</taxon>
        <taxon>Micrococcales</taxon>
        <taxon>Micrococcaceae</taxon>
    </lineage>
</organism>
<dbReference type="OrthoDB" id="3518032at2"/>
<evidence type="ECO:0000259" key="3">
    <source>
        <dbReference type="Pfam" id="PF04715"/>
    </source>
</evidence>
<dbReference type="Proteomes" id="UP000319746">
    <property type="component" value="Unassembled WGS sequence"/>
</dbReference>
<dbReference type="SUPFAM" id="SSF52317">
    <property type="entry name" value="Class I glutamine amidotransferase-like"/>
    <property type="match status" value="1"/>
</dbReference>
<evidence type="ECO:0000259" key="2">
    <source>
        <dbReference type="Pfam" id="PF00425"/>
    </source>
</evidence>
<dbReference type="InterPro" id="IPR017926">
    <property type="entry name" value="GATASE"/>
</dbReference>